<sequence length="226" mass="25150">MLMEQRGDPNGCKEAVTRLLNLIPATIDNETWSYRRLHRYIVHLSNGGNNPPDDNLIASNVFTKRSAVFSMTKKALSTELCQQIFKARGGIEKAWGLEKDTGTVQCIDNIKAVLEAYQADNHDHMLIRKSKGDSEQKRKPWQLGEGKYGTVQVSASAEDVCAVLGVSYSPSKIRTFAALFAPGFYADEHLLESFRRTVLSLLQDRNRDAANVKPTKMLYKAGAIGT</sequence>
<dbReference type="AlphaFoldDB" id="A0A9P8CDP4"/>
<protein>
    <submittedName>
        <fullName evidence="1">Uncharacterized protein</fullName>
    </submittedName>
</protein>
<dbReference type="EMBL" id="MU254020">
    <property type="protein sequence ID" value="KAG9242952.1"/>
    <property type="molecule type" value="Genomic_DNA"/>
</dbReference>
<keyword evidence="2" id="KW-1185">Reference proteome</keyword>
<accession>A0A9P8CDP4</accession>
<dbReference type="OrthoDB" id="10000387at2759"/>
<comment type="caution">
    <text evidence="1">The sequence shown here is derived from an EMBL/GenBank/DDBJ whole genome shotgun (WGS) entry which is preliminary data.</text>
</comment>
<dbReference type="Proteomes" id="UP000887226">
    <property type="component" value="Unassembled WGS sequence"/>
</dbReference>
<name>A0A9P8CDP4_9HELO</name>
<organism evidence="1 2">
    <name type="scientific">Calycina marina</name>
    <dbReference type="NCBI Taxonomy" id="1763456"/>
    <lineage>
        <taxon>Eukaryota</taxon>
        <taxon>Fungi</taxon>
        <taxon>Dikarya</taxon>
        <taxon>Ascomycota</taxon>
        <taxon>Pezizomycotina</taxon>
        <taxon>Leotiomycetes</taxon>
        <taxon>Helotiales</taxon>
        <taxon>Pezizellaceae</taxon>
        <taxon>Calycina</taxon>
    </lineage>
</organism>
<gene>
    <name evidence="1" type="ORF">BJ878DRAFT_568906</name>
</gene>
<reference evidence="1" key="1">
    <citation type="journal article" date="2021" name="IMA Fungus">
        <title>Genomic characterization of three marine fungi, including Emericellopsis atlantica sp. nov. with signatures of a generalist lifestyle and marine biomass degradation.</title>
        <authorList>
            <person name="Hagestad O.C."/>
            <person name="Hou L."/>
            <person name="Andersen J.H."/>
            <person name="Hansen E.H."/>
            <person name="Altermark B."/>
            <person name="Li C."/>
            <person name="Kuhnert E."/>
            <person name="Cox R.J."/>
            <person name="Crous P.W."/>
            <person name="Spatafora J.W."/>
            <person name="Lail K."/>
            <person name="Amirebrahimi M."/>
            <person name="Lipzen A."/>
            <person name="Pangilinan J."/>
            <person name="Andreopoulos W."/>
            <person name="Hayes R.D."/>
            <person name="Ng V."/>
            <person name="Grigoriev I.V."/>
            <person name="Jackson S.A."/>
            <person name="Sutton T.D.S."/>
            <person name="Dobson A.D.W."/>
            <person name="Rama T."/>
        </authorList>
    </citation>
    <scope>NUCLEOTIDE SEQUENCE</scope>
    <source>
        <strain evidence="1">TRa3180A</strain>
    </source>
</reference>
<evidence type="ECO:0000313" key="1">
    <source>
        <dbReference type="EMBL" id="KAG9242952.1"/>
    </source>
</evidence>
<evidence type="ECO:0000313" key="2">
    <source>
        <dbReference type="Proteomes" id="UP000887226"/>
    </source>
</evidence>
<proteinExistence type="predicted"/>